<gene>
    <name evidence="3" type="ORF">GCM10007888_23460</name>
    <name evidence="2" type="ORF">MOX02_19710</name>
</gene>
<evidence type="ECO:0000313" key="5">
    <source>
        <dbReference type="Proteomes" id="UP001156856"/>
    </source>
</evidence>
<dbReference type="AlphaFoldDB" id="A0A512J1Y3"/>
<comment type="caution">
    <text evidence="2">The sequence shown here is derived from an EMBL/GenBank/DDBJ whole genome shotgun (WGS) entry which is preliminary data.</text>
</comment>
<evidence type="ECO:0000313" key="2">
    <source>
        <dbReference type="EMBL" id="GEP03933.1"/>
    </source>
</evidence>
<name>A0A512J1Y3_9HYPH</name>
<dbReference type="EMBL" id="BSPK01000033">
    <property type="protein sequence ID" value="GLS63965.1"/>
    <property type="molecule type" value="Genomic_DNA"/>
</dbReference>
<reference evidence="3" key="4">
    <citation type="submission" date="2023-01" db="EMBL/GenBank/DDBJ databases">
        <title>Draft genome sequence of Methylobacterium oxalidis strain NBRC 107715.</title>
        <authorList>
            <person name="Sun Q."/>
            <person name="Mori K."/>
        </authorList>
    </citation>
    <scope>NUCLEOTIDE SEQUENCE</scope>
    <source>
        <strain evidence="3">NBRC 107715</strain>
    </source>
</reference>
<dbReference type="Proteomes" id="UP001156856">
    <property type="component" value="Unassembled WGS sequence"/>
</dbReference>
<keyword evidence="1" id="KW-1133">Transmembrane helix</keyword>
<reference evidence="5" key="2">
    <citation type="journal article" date="2019" name="Int. J. Syst. Evol. Microbiol.">
        <title>The Global Catalogue of Microorganisms (GCM) 10K type strain sequencing project: providing services to taxonomists for standard genome sequencing and annotation.</title>
        <authorList>
            <consortium name="The Broad Institute Genomics Platform"/>
            <consortium name="The Broad Institute Genome Sequencing Center for Infectious Disease"/>
            <person name="Wu L."/>
            <person name="Ma J."/>
        </authorList>
    </citation>
    <scope>NUCLEOTIDE SEQUENCE [LARGE SCALE GENOMIC DNA]</scope>
    <source>
        <strain evidence="5">NBRC 107715</strain>
    </source>
</reference>
<evidence type="ECO:0000256" key="1">
    <source>
        <dbReference type="SAM" id="Phobius"/>
    </source>
</evidence>
<dbReference type="EMBL" id="BJZU01000032">
    <property type="protein sequence ID" value="GEP03933.1"/>
    <property type="molecule type" value="Genomic_DNA"/>
</dbReference>
<organism evidence="2 4">
    <name type="scientific">Methylobacterium oxalidis</name>
    <dbReference type="NCBI Taxonomy" id="944322"/>
    <lineage>
        <taxon>Bacteria</taxon>
        <taxon>Pseudomonadati</taxon>
        <taxon>Pseudomonadota</taxon>
        <taxon>Alphaproteobacteria</taxon>
        <taxon>Hyphomicrobiales</taxon>
        <taxon>Methylobacteriaceae</taxon>
        <taxon>Methylobacterium</taxon>
    </lineage>
</organism>
<dbReference type="Proteomes" id="UP000321960">
    <property type="component" value="Unassembled WGS sequence"/>
</dbReference>
<reference evidence="3" key="1">
    <citation type="journal article" date="2014" name="Int. J. Syst. Evol. Microbiol.">
        <title>Complete genome of a new Firmicutes species belonging to the dominant human colonic microbiota ('Ruminococcus bicirculans') reveals two chromosomes and a selective capacity to utilize plant glucans.</title>
        <authorList>
            <consortium name="NISC Comparative Sequencing Program"/>
            <person name="Wegmann U."/>
            <person name="Louis P."/>
            <person name="Goesmann A."/>
            <person name="Henrissat B."/>
            <person name="Duncan S.H."/>
            <person name="Flint H.J."/>
        </authorList>
    </citation>
    <scope>NUCLEOTIDE SEQUENCE</scope>
    <source>
        <strain evidence="3">NBRC 107715</strain>
    </source>
</reference>
<keyword evidence="1" id="KW-0472">Membrane</keyword>
<evidence type="ECO:0000313" key="4">
    <source>
        <dbReference type="Proteomes" id="UP000321960"/>
    </source>
</evidence>
<reference evidence="2 4" key="3">
    <citation type="submission" date="2019-07" db="EMBL/GenBank/DDBJ databases">
        <title>Whole genome shotgun sequence of Methylobacterium oxalidis NBRC 107715.</title>
        <authorList>
            <person name="Hosoyama A."/>
            <person name="Uohara A."/>
            <person name="Ohji S."/>
            <person name="Ichikawa N."/>
        </authorList>
    </citation>
    <scope>NUCLEOTIDE SEQUENCE [LARGE SCALE GENOMIC DNA]</scope>
    <source>
        <strain evidence="2 4">NBRC 107715</strain>
    </source>
</reference>
<keyword evidence="5" id="KW-1185">Reference proteome</keyword>
<protein>
    <submittedName>
        <fullName evidence="2">Uncharacterized protein</fullName>
    </submittedName>
</protein>
<accession>A0A512J1Y3</accession>
<evidence type="ECO:0000313" key="3">
    <source>
        <dbReference type="EMBL" id="GLS63965.1"/>
    </source>
</evidence>
<sequence>MPTEMRPPHDRPLREAGDEACRRASGYAADPEWTAYGIRDAIVFVTGFLVALMLISPHG</sequence>
<keyword evidence="1" id="KW-0812">Transmembrane</keyword>
<feature type="transmembrane region" description="Helical" evidence="1">
    <location>
        <begin position="36"/>
        <end position="55"/>
    </location>
</feature>
<proteinExistence type="predicted"/>